<feature type="domain" description="HTH myb-type" evidence="4">
    <location>
        <begin position="66"/>
        <end position="121"/>
    </location>
</feature>
<dbReference type="InterPro" id="IPR017930">
    <property type="entry name" value="Myb_dom"/>
</dbReference>
<dbReference type="SUPFAM" id="SSF46689">
    <property type="entry name" value="Homeodomain-like"/>
    <property type="match status" value="1"/>
</dbReference>
<dbReference type="Proteomes" id="UP000472263">
    <property type="component" value="Chromosome 17"/>
</dbReference>
<feature type="domain" description="HTH myb-type" evidence="4">
    <location>
        <begin position="122"/>
        <end position="172"/>
    </location>
</feature>
<dbReference type="FunFam" id="1.10.10.60:FF:000010">
    <property type="entry name" value="Transcriptional activator Myb isoform A"/>
    <property type="match status" value="1"/>
</dbReference>
<dbReference type="InterPro" id="IPR050560">
    <property type="entry name" value="MYB_TF"/>
</dbReference>
<organism evidence="5 6">
    <name type="scientific">Myripristis murdjan</name>
    <name type="common">pinecone soldierfish</name>
    <dbReference type="NCBI Taxonomy" id="586833"/>
    <lineage>
        <taxon>Eukaryota</taxon>
        <taxon>Metazoa</taxon>
        <taxon>Chordata</taxon>
        <taxon>Craniata</taxon>
        <taxon>Vertebrata</taxon>
        <taxon>Euteleostomi</taxon>
        <taxon>Actinopterygii</taxon>
        <taxon>Neopterygii</taxon>
        <taxon>Teleostei</taxon>
        <taxon>Neoteleostei</taxon>
        <taxon>Acanthomorphata</taxon>
        <taxon>Holocentriformes</taxon>
        <taxon>Holocentridae</taxon>
        <taxon>Myripristis</taxon>
    </lineage>
</organism>
<dbReference type="InterPro" id="IPR001005">
    <property type="entry name" value="SANT/Myb"/>
</dbReference>
<evidence type="ECO:0000256" key="1">
    <source>
        <dbReference type="ARBA" id="ARBA00022737"/>
    </source>
</evidence>
<dbReference type="InParanoid" id="A0A667WWT5"/>
<sequence length="209" mass="24801">MKIRVKAQILTTVSWLNVCASGQIHRHRLWINRSLKSSCEGAAAETAASLLQSEVECQRRWQKMLNPELVKGPWTKEEDDRVIQLVRRYGVQRWSLIAKHMQSRIGKQCRERWHNHLNPNVKKSSWTQEEDRVIYQAQRLLGNRWAHISKLLPGRTDNSIKNHWNSTLRRRVEREGYLQDTPPSCSWERTHFHSHSWRSEVKGPCWKHT</sequence>
<dbReference type="PANTHER" id="PTHR45614">
    <property type="entry name" value="MYB PROTEIN-RELATED"/>
    <property type="match status" value="1"/>
</dbReference>
<reference evidence="5" key="1">
    <citation type="submission" date="2019-06" db="EMBL/GenBank/DDBJ databases">
        <authorList>
            <consortium name="Wellcome Sanger Institute Data Sharing"/>
        </authorList>
    </citation>
    <scope>NUCLEOTIDE SEQUENCE [LARGE SCALE GENOMIC DNA]</scope>
</reference>
<evidence type="ECO:0008006" key="7">
    <source>
        <dbReference type="Google" id="ProtNLM"/>
    </source>
</evidence>
<keyword evidence="2" id="KW-0238">DNA-binding</keyword>
<keyword evidence="6" id="KW-1185">Reference proteome</keyword>
<evidence type="ECO:0000259" key="3">
    <source>
        <dbReference type="PROSITE" id="PS50090"/>
    </source>
</evidence>
<protein>
    <recommendedName>
        <fullName evidence="7">V-myb avian myeloblastosis viral oncogene homolog-like 1</fullName>
    </recommendedName>
</protein>
<dbReference type="Pfam" id="PF13921">
    <property type="entry name" value="Myb_DNA-bind_6"/>
    <property type="match status" value="1"/>
</dbReference>
<evidence type="ECO:0000259" key="4">
    <source>
        <dbReference type="PROSITE" id="PS51294"/>
    </source>
</evidence>
<reference evidence="5" key="3">
    <citation type="submission" date="2025-09" db="UniProtKB">
        <authorList>
            <consortium name="Ensembl"/>
        </authorList>
    </citation>
    <scope>IDENTIFICATION</scope>
</reference>
<dbReference type="GO" id="GO:0000978">
    <property type="term" value="F:RNA polymerase II cis-regulatory region sequence-specific DNA binding"/>
    <property type="evidence" value="ECO:0007669"/>
    <property type="project" value="TreeGrafter"/>
</dbReference>
<evidence type="ECO:0000313" key="6">
    <source>
        <dbReference type="Proteomes" id="UP000472263"/>
    </source>
</evidence>
<name>A0A667WWT5_9TELE</name>
<dbReference type="GO" id="GO:0005634">
    <property type="term" value="C:nucleus"/>
    <property type="evidence" value="ECO:0007669"/>
    <property type="project" value="UniProtKB-ARBA"/>
</dbReference>
<dbReference type="AlphaFoldDB" id="A0A667WWT5"/>
<evidence type="ECO:0000256" key="2">
    <source>
        <dbReference type="ARBA" id="ARBA00023125"/>
    </source>
</evidence>
<proteinExistence type="predicted"/>
<dbReference type="GO" id="GO:0000981">
    <property type="term" value="F:DNA-binding transcription factor activity, RNA polymerase II-specific"/>
    <property type="evidence" value="ECO:0007669"/>
    <property type="project" value="TreeGrafter"/>
</dbReference>
<feature type="domain" description="Myb-like" evidence="3">
    <location>
        <begin position="118"/>
        <end position="168"/>
    </location>
</feature>
<accession>A0A667WWT5</accession>
<dbReference type="GeneTree" id="ENSGT00940000156248"/>
<dbReference type="InterPro" id="IPR009057">
    <property type="entry name" value="Homeodomain-like_sf"/>
</dbReference>
<dbReference type="PROSITE" id="PS50090">
    <property type="entry name" value="MYB_LIKE"/>
    <property type="match status" value="2"/>
</dbReference>
<keyword evidence="1" id="KW-0677">Repeat</keyword>
<dbReference type="PANTHER" id="PTHR45614:SF25">
    <property type="entry name" value="MYB PROTEIN"/>
    <property type="match status" value="1"/>
</dbReference>
<feature type="domain" description="Myb-like" evidence="3">
    <location>
        <begin position="66"/>
        <end position="117"/>
    </location>
</feature>
<dbReference type="Ensembl" id="ENSMMDT00005006205.1">
    <property type="protein sequence ID" value="ENSMMDP00005006043.1"/>
    <property type="gene ID" value="ENSMMDG00005003384.1"/>
</dbReference>
<reference evidence="5" key="2">
    <citation type="submission" date="2025-08" db="UniProtKB">
        <authorList>
            <consortium name="Ensembl"/>
        </authorList>
    </citation>
    <scope>IDENTIFICATION</scope>
</reference>
<dbReference type="SMART" id="SM00717">
    <property type="entry name" value="SANT"/>
    <property type="match status" value="2"/>
</dbReference>
<evidence type="ECO:0000313" key="5">
    <source>
        <dbReference type="Ensembl" id="ENSMMDP00005006043.1"/>
    </source>
</evidence>
<dbReference type="PROSITE" id="PS51294">
    <property type="entry name" value="HTH_MYB"/>
    <property type="match status" value="2"/>
</dbReference>
<dbReference type="CDD" id="cd00167">
    <property type="entry name" value="SANT"/>
    <property type="match status" value="2"/>
</dbReference>
<dbReference type="Gene3D" id="1.10.10.60">
    <property type="entry name" value="Homeodomain-like"/>
    <property type="match status" value="2"/>
</dbReference>